<evidence type="ECO:0000256" key="7">
    <source>
        <dbReference type="PIRNR" id="PIRNR001123"/>
    </source>
</evidence>
<keyword evidence="2" id="KW-0645">Protease</keyword>
<evidence type="ECO:0000259" key="10">
    <source>
        <dbReference type="Pfam" id="PF07687"/>
    </source>
</evidence>
<evidence type="ECO:0000256" key="6">
    <source>
        <dbReference type="ARBA" id="ARBA00023049"/>
    </source>
</evidence>
<dbReference type="InterPro" id="IPR036264">
    <property type="entry name" value="Bact_exopeptidase_dim_dom"/>
</dbReference>
<dbReference type="GO" id="GO:0008237">
    <property type="term" value="F:metallopeptidase activity"/>
    <property type="evidence" value="ECO:0007669"/>
    <property type="project" value="UniProtKB-KW"/>
</dbReference>
<dbReference type="Pfam" id="PF07687">
    <property type="entry name" value="M20_dimer"/>
    <property type="match status" value="1"/>
</dbReference>
<evidence type="ECO:0000256" key="5">
    <source>
        <dbReference type="ARBA" id="ARBA00022833"/>
    </source>
</evidence>
<comment type="cofactor">
    <cofactor evidence="1">
        <name>Zn(2+)</name>
        <dbReference type="ChEBI" id="CHEBI:29105"/>
    </cofactor>
</comment>
<evidence type="ECO:0000256" key="9">
    <source>
        <dbReference type="PIRSR" id="PIRSR001123-2"/>
    </source>
</evidence>
<dbReference type="GO" id="GO:0004177">
    <property type="term" value="F:aminopeptidase activity"/>
    <property type="evidence" value="ECO:0007669"/>
    <property type="project" value="UniProtKB-UniRule"/>
</dbReference>
<dbReference type="InterPro" id="IPR002933">
    <property type="entry name" value="Peptidase_M20"/>
</dbReference>
<feature type="domain" description="Peptidase M20 dimerisation" evidence="10">
    <location>
        <begin position="186"/>
        <end position="278"/>
    </location>
</feature>
<keyword evidence="3 9" id="KW-0479">Metal-binding</keyword>
<comment type="similarity">
    <text evidence="7">Belongs to the peptidase M42 family.</text>
</comment>
<gene>
    <name evidence="11" type="ORF">IDH45_05295</name>
</gene>
<sequence>MIQQNRLIEQFMELVRIDSETRHEQEISKVLQKLFAELGLNVFEDDTAAVTGHGSGNLIFTLEASEGQAHVPTVLFTCHMDTVTPGKGIKPRLDDDGYIRSDGTTILGSDDKAGVAALIEAIRVLKEQNIPHGKLLFVITAGEESGLLGSRAMANNRPAQLEAAYGYAIDSNGQVGAIAVAAPTQARIQITIKGRSAHAGVNPEDGISAIQVASKAISRMPLGRIDFETTANIGSFAGGGATNIVCERVDIAAEARSLVQEKLDRQLAAMKEACESAASDMGAKAEFISEIIYPAYKYDENAPVVKLAMKAIESVGRTPSTFHTGGGSDANMFNGMGIPTVNLAVGYENIHTTEEQMPVSELVKIAELVVAIVKESAAQAQA</sequence>
<evidence type="ECO:0000256" key="8">
    <source>
        <dbReference type="PIRSR" id="PIRSR001123-1"/>
    </source>
</evidence>
<evidence type="ECO:0000256" key="4">
    <source>
        <dbReference type="ARBA" id="ARBA00022801"/>
    </source>
</evidence>
<dbReference type="GO" id="GO:0046872">
    <property type="term" value="F:metal ion binding"/>
    <property type="evidence" value="ECO:0007669"/>
    <property type="project" value="UniProtKB-UniRule"/>
</dbReference>
<feature type="active site" description="Proton acceptor" evidence="8">
    <location>
        <position position="143"/>
    </location>
</feature>
<keyword evidence="12" id="KW-1185">Reference proteome</keyword>
<feature type="binding site" evidence="9">
    <location>
        <position position="110"/>
    </location>
    <ligand>
        <name>Zn(2+)</name>
        <dbReference type="ChEBI" id="CHEBI:29105"/>
        <label>1</label>
    </ligand>
</feature>
<dbReference type="SUPFAM" id="SSF53187">
    <property type="entry name" value="Zn-dependent exopeptidases"/>
    <property type="match status" value="1"/>
</dbReference>
<feature type="binding site" evidence="9">
    <location>
        <position position="144"/>
    </location>
    <ligand>
        <name>Zn(2+)</name>
        <dbReference type="ChEBI" id="CHEBI:29105"/>
        <label>2</label>
    </ligand>
</feature>
<dbReference type="Gene3D" id="3.40.630.10">
    <property type="entry name" value="Zn peptidases"/>
    <property type="match status" value="1"/>
</dbReference>
<dbReference type="PANTHER" id="PTHR42994">
    <property type="entry name" value="PEPTIDASE T"/>
    <property type="match status" value="1"/>
</dbReference>
<proteinExistence type="inferred from homology"/>
<evidence type="ECO:0000256" key="1">
    <source>
        <dbReference type="ARBA" id="ARBA00001947"/>
    </source>
</evidence>
<dbReference type="Pfam" id="PF01546">
    <property type="entry name" value="Peptidase_M20"/>
    <property type="match status" value="1"/>
</dbReference>
<dbReference type="Gene3D" id="3.30.70.360">
    <property type="match status" value="1"/>
</dbReference>
<dbReference type="GO" id="GO:0006508">
    <property type="term" value="P:proteolysis"/>
    <property type="evidence" value="ECO:0007669"/>
    <property type="project" value="UniProtKB-KW"/>
</dbReference>
<comment type="cofactor">
    <cofactor evidence="9">
        <name>a divalent metal cation</name>
        <dbReference type="ChEBI" id="CHEBI:60240"/>
    </cofactor>
    <text evidence="9">Binds 2 divalent metal cations per subunit.</text>
</comment>
<dbReference type="AlphaFoldDB" id="A0A927GY08"/>
<keyword evidence="4" id="KW-0378">Hydrolase</keyword>
<dbReference type="EMBL" id="JACXJA010000005">
    <property type="protein sequence ID" value="MBD2861406.1"/>
    <property type="molecule type" value="Genomic_DNA"/>
</dbReference>
<evidence type="ECO:0000313" key="11">
    <source>
        <dbReference type="EMBL" id="MBD2861406.1"/>
    </source>
</evidence>
<dbReference type="InterPro" id="IPR011650">
    <property type="entry name" value="Peptidase_M20_dimer"/>
</dbReference>
<accession>A0A927GY08</accession>
<dbReference type="Proteomes" id="UP000639396">
    <property type="component" value="Unassembled WGS sequence"/>
</dbReference>
<reference evidence="11" key="1">
    <citation type="submission" date="2020-09" db="EMBL/GenBank/DDBJ databases">
        <title>A novel bacterium of genus Paenibacillus, isolated from South China Sea.</title>
        <authorList>
            <person name="Huang H."/>
            <person name="Mo K."/>
            <person name="Hu Y."/>
        </authorList>
    </citation>
    <scope>NUCLEOTIDE SEQUENCE</scope>
    <source>
        <strain evidence="11">IB182363</strain>
    </source>
</reference>
<dbReference type="InterPro" id="IPR001261">
    <property type="entry name" value="ArgE/DapE_CS"/>
</dbReference>
<comment type="caution">
    <text evidence="11">The sequence shown here is derived from an EMBL/GenBank/DDBJ whole genome shotgun (WGS) entry which is preliminary data.</text>
</comment>
<dbReference type="NCBIfam" id="TIGR01883">
    <property type="entry name" value="PepT-like"/>
    <property type="match status" value="1"/>
</dbReference>
<organism evidence="11 12">
    <name type="scientific">Paenibacillus oceani</name>
    <dbReference type="NCBI Taxonomy" id="2772510"/>
    <lineage>
        <taxon>Bacteria</taxon>
        <taxon>Bacillati</taxon>
        <taxon>Bacillota</taxon>
        <taxon>Bacilli</taxon>
        <taxon>Bacillales</taxon>
        <taxon>Paenibacillaceae</taxon>
        <taxon>Paenibacillus</taxon>
    </lineage>
</organism>
<dbReference type="InterPro" id="IPR010162">
    <property type="entry name" value="PepT-like"/>
</dbReference>
<dbReference type="PROSITE" id="PS00759">
    <property type="entry name" value="ARGE_DAPE_CPG2_2"/>
    <property type="match status" value="1"/>
</dbReference>
<evidence type="ECO:0000313" key="12">
    <source>
        <dbReference type="Proteomes" id="UP000639396"/>
    </source>
</evidence>
<evidence type="ECO:0000256" key="2">
    <source>
        <dbReference type="ARBA" id="ARBA00022670"/>
    </source>
</evidence>
<dbReference type="PANTHER" id="PTHR42994:SF2">
    <property type="entry name" value="PEPTIDASE"/>
    <property type="match status" value="1"/>
</dbReference>
<dbReference type="PIRSF" id="PIRSF001123">
    <property type="entry name" value="PepA_GA"/>
    <property type="match status" value="1"/>
</dbReference>
<name>A0A927GY08_9BACL</name>
<protein>
    <submittedName>
        <fullName evidence="11">M20/M25/M40 family metallo-hydrolase</fullName>
    </submittedName>
</protein>
<evidence type="ECO:0000256" key="3">
    <source>
        <dbReference type="ARBA" id="ARBA00022723"/>
    </source>
</evidence>
<keyword evidence="6" id="KW-0482">Metalloprotease</keyword>
<feature type="binding site" evidence="9">
    <location>
        <position position="110"/>
    </location>
    <ligand>
        <name>Zn(2+)</name>
        <dbReference type="ChEBI" id="CHEBI:29105"/>
        <label>2</label>
    </ligand>
</feature>
<keyword evidence="5" id="KW-0862">Zinc</keyword>
<dbReference type="SUPFAM" id="SSF55031">
    <property type="entry name" value="Bacterial exopeptidase dimerisation domain"/>
    <property type="match status" value="1"/>
</dbReference>
<dbReference type="InterPro" id="IPR008007">
    <property type="entry name" value="Peptidase_M42"/>
</dbReference>
<dbReference type="RefSeq" id="WP_190925365.1">
    <property type="nucleotide sequence ID" value="NZ_JACXJA010000005.1"/>
</dbReference>